<comment type="subcellular location">
    <subcellularLocation>
        <location evidence="8">Cytoplasm</location>
    </subcellularLocation>
</comment>
<evidence type="ECO:0000256" key="1">
    <source>
        <dbReference type="ARBA" id="ARBA00022516"/>
    </source>
</evidence>
<keyword evidence="1 8" id="KW-0444">Lipid biosynthesis</keyword>
<dbReference type="InterPro" id="IPR002582">
    <property type="entry name" value="ACPS"/>
</dbReference>
<feature type="binding site" evidence="8">
    <location>
        <position position="60"/>
    </location>
    <ligand>
        <name>Mg(2+)</name>
        <dbReference type="ChEBI" id="CHEBI:18420"/>
    </ligand>
</feature>
<keyword evidence="4 8" id="KW-0276">Fatty acid metabolism</keyword>
<comment type="cofactor">
    <cofactor evidence="8">
        <name>Mg(2+)</name>
        <dbReference type="ChEBI" id="CHEBI:18420"/>
    </cofactor>
</comment>
<evidence type="ECO:0000313" key="10">
    <source>
        <dbReference type="EMBL" id="MDR7086478.1"/>
    </source>
</evidence>
<keyword evidence="8" id="KW-0963">Cytoplasm</keyword>
<dbReference type="RefSeq" id="WP_309968390.1">
    <property type="nucleotide sequence ID" value="NZ_JAVDWH010000001.1"/>
</dbReference>
<dbReference type="EMBL" id="JAVDWH010000001">
    <property type="protein sequence ID" value="MDR7086478.1"/>
    <property type="molecule type" value="Genomic_DNA"/>
</dbReference>
<dbReference type="EC" id="2.7.8.7" evidence="8"/>
<dbReference type="Proteomes" id="UP001257739">
    <property type="component" value="Unassembled WGS sequence"/>
</dbReference>
<comment type="catalytic activity">
    <reaction evidence="8">
        <text>apo-[ACP] + CoA = holo-[ACP] + adenosine 3',5'-bisphosphate + H(+)</text>
        <dbReference type="Rhea" id="RHEA:12068"/>
        <dbReference type="Rhea" id="RHEA-COMP:9685"/>
        <dbReference type="Rhea" id="RHEA-COMP:9690"/>
        <dbReference type="ChEBI" id="CHEBI:15378"/>
        <dbReference type="ChEBI" id="CHEBI:29999"/>
        <dbReference type="ChEBI" id="CHEBI:57287"/>
        <dbReference type="ChEBI" id="CHEBI:58343"/>
        <dbReference type="ChEBI" id="CHEBI:64479"/>
        <dbReference type="EC" id="2.7.8.7"/>
    </reaction>
</comment>
<dbReference type="InterPro" id="IPR008278">
    <property type="entry name" value="4-PPantetheinyl_Trfase_dom"/>
</dbReference>
<organism evidence="10 11">
    <name type="scientific">Aeromicrobium panaciterrae</name>
    <dbReference type="NCBI Taxonomy" id="363861"/>
    <lineage>
        <taxon>Bacteria</taxon>
        <taxon>Bacillati</taxon>
        <taxon>Actinomycetota</taxon>
        <taxon>Actinomycetes</taxon>
        <taxon>Propionibacteriales</taxon>
        <taxon>Nocardioidaceae</taxon>
        <taxon>Aeromicrobium</taxon>
    </lineage>
</organism>
<feature type="domain" description="4'-phosphopantetheinyl transferase" evidence="9">
    <location>
        <begin position="7"/>
        <end position="126"/>
    </location>
</feature>
<keyword evidence="11" id="KW-1185">Reference proteome</keyword>
<dbReference type="Pfam" id="PF01648">
    <property type="entry name" value="ACPS"/>
    <property type="match status" value="1"/>
</dbReference>
<keyword evidence="7 8" id="KW-0275">Fatty acid biosynthesis</keyword>
<dbReference type="InterPro" id="IPR004568">
    <property type="entry name" value="Ppantetheine-prot_Trfase_dom"/>
</dbReference>
<keyword evidence="2 8" id="KW-0808">Transferase</keyword>
<comment type="similarity">
    <text evidence="8">Belongs to the P-Pant transferase superfamily. AcpS family.</text>
</comment>
<comment type="function">
    <text evidence="8">Transfers the 4'-phosphopantetheine moiety from coenzyme A to a Ser of acyl-carrier-protein.</text>
</comment>
<sequence>MPMTILGVGVDLVHVPTFADQLDQPGTRFAEAFSPGERSDARSGPSNPARHFAARWAAKEAVIKAWSASMYGEAPVMDEGIHHLIEVVTDAWGRPRIRLHGEVAKRLTGHTLEVSLSHDGDYATAYVILSD</sequence>
<reference evidence="10 11" key="1">
    <citation type="submission" date="2023-07" db="EMBL/GenBank/DDBJ databases">
        <title>Sorghum-associated microbial communities from plants grown in Nebraska, USA.</title>
        <authorList>
            <person name="Schachtman D."/>
        </authorList>
    </citation>
    <scope>NUCLEOTIDE SEQUENCE [LARGE SCALE GENOMIC DNA]</scope>
    <source>
        <strain evidence="10 11">BE248</strain>
    </source>
</reference>
<evidence type="ECO:0000256" key="5">
    <source>
        <dbReference type="ARBA" id="ARBA00022842"/>
    </source>
</evidence>
<evidence type="ECO:0000313" key="11">
    <source>
        <dbReference type="Proteomes" id="UP001257739"/>
    </source>
</evidence>
<evidence type="ECO:0000256" key="6">
    <source>
        <dbReference type="ARBA" id="ARBA00023098"/>
    </source>
</evidence>
<keyword evidence="5 8" id="KW-0460">Magnesium</keyword>
<dbReference type="GO" id="GO:0008897">
    <property type="term" value="F:holo-[acyl-carrier-protein] synthase activity"/>
    <property type="evidence" value="ECO:0007669"/>
    <property type="project" value="UniProtKB-EC"/>
</dbReference>
<feature type="binding site" evidence="8">
    <location>
        <position position="11"/>
    </location>
    <ligand>
        <name>Mg(2+)</name>
        <dbReference type="ChEBI" id="CHEBI:18420"/>
    </ligand>
</feature>
<comment type="caution">
    <text evidence="10">The sequence shown here is derived from an EMBL/GenBank/DDBJ whole genome shotgun (WGS) entry which is preliminary data.</text>
</comment>
<dbReference type="NCBIfam" id="NF000831">
    <property type="entry name" value="PRK00070.3-1"/>
    <property type="match status" value="1"/>
</dbReference>
<proteinExistence type="inferred from homology"/>
<evidence type="ECO:0000256" key="8">
    <source>
        <dbReference type="HAMAP-Rule" id="MF_00101"/>
    </source>
</evidence>
<dbReference type="HAMAP" id="MF_00101">
    <property type="entry name" value="AcpS"/>
    <property type="match status" value="1"/>
</dbReference>
<evidence type="ECO:0000256" key="4">
    <source>
        <dbReference type="ARBA" id="ARBA00022832"/>
    </source>
</evidence>
<protein>
    <recommendedName>
        <fullName evidence="8">Holo-[acyl-carrier-protein] synthase</fullName>
        <shortName evidence="8">Holo-ACP synthase</shortName>
        <ecNumber evidence="8">2.7.8.7</ecNumber>
    </recommendedName>
    <alternativeName>
        <fullName evidence="8">4'-phosphopantetheinyl transferase AcpS</fullName>
    </alternativeName>
</protein>
<dbReference type="NCBIfam" id="TIGR00556">
    <property type="entry name" value="pantethn_trn"/>
    <property type="match status" value="1"/>
</dbReference>
<gene>
    <name evidence="8" type="primary">acpS</name>
    <name evidence="10" type="ORF">J2X11_001317</name>
</gene>
<keyword evidence="6 8" id="KW-0443">Lipid metabolism</keyword>
<evidence type="ECO:0000256" key="3">
    <source>
        <dbReference type="ARBA" id="ARBA00022723"/>
    </source>
</evidence>
<evidence type="ECO:0000259" key="9">
    <source>
        <dbReference type="Pfam" id="PF01648"/>
    </source>
</evidence>
<name>A0ABU1UMR7_9ACTN</name>
<keyword evidence="3 8" id="KW-0479">Metal-binding</keyword>
<dbReference type="Gene3D" id="3.90.470.20">
    <property type="entry name" value="4'-phosphopantetheinyl transferase domain"/>
    <property type="match status" value="1"/>
</dbReference>
<evidence type="ECO:0000256" key="2">
    <source>
        <dbReference type="ARBA" id="ARBA00022679"/>
    </source>
</evidence>
<accession>A0ABU1UMR7</accession>
<evidence type="ECO:0000256" key="7">
    <source>
        <dbReference type="ARBA" id="ARBA00023160"/>
    </source>
</evidence>
<dbReference type="InterPro" id="IPR037143">
    <property type="entry name" value="4-PPantetheinyl_Trfase_dom_sf"/>
</dbReference>
<dbReference type="SUPFAM" id="SSF56214">
    <property type="entry name" value="4'-phosphopantetheinyl transferase"/>
    <property type="match status" value="1"/>
</dbReference>